<dbReference type="HOGENOM" id="CLU_980461_0_0_1"/>
<dbReference type="InParanoid" id="A0A067NE78"/>
<evidence type="ECO:0000313" key="2">
    <source>
        <dbReference type="EMBL" id="KDQ22101.1"/>
    </source>
</evidence>
<accession>A0A067NE78</accession>
<reference evidence="3" key="1">
    <citation type="journal article" date="2014" name="Proc. Natl. Acad. Sci. U.S.A.">
        <title>Extensive sampling of basidiomycete genomes demonstrates inadequacy of the white-rot/brown-rot paradigm for wood decay fungi.</title>
        <authorList>
            <person name="Riley R."/>
            <person name="Salamov A.A."/>
            <person name="Brown D.W."/>
            <person name="Nagy L.G."/>
            <person name="Floudas D."/>
            <person name="Held B.W."/>
            <person name="Levasseur A."/>
            <person name="Lombard V."/>
            <person name="Morin E."/>
            <person name="Otillar R."/>
            <person name="Lindquist E.A."/>
            <person name="Sun H."/>
            <person name="LaButti K.M."/>
            <person name="Schmutz J."/>
            <person name="Jabbour D."/>
            <person name="Luo H."/>
            <person name="Baker S.E."/>
            <person name="Pisabarro A.G."/>
            <person name="Walton J.D."/>
            <person name="Blanchette R.A."/>
            <person name="Henrissat B."/>
            <person name="Martin F."/>
            <person name="Cullen D."/>
            <person name="Hibbett D.S."/>
            <person name="Grigoriev I.V."/>
        </authorList>
    </citation>
    <scope>NUCLEOTIDE SEQUENCE [LARGE SCALE GENOMIC DNA]</scope>
    <source>
        <strain evidence="3">PC15</strain>
    </source>
</reference>
<dbReference type="EMBL" id="KL198014">
    <property type="protein sequence ID" value="KDQ22101.1"/>
    <property type="molecule type" value="Genomic_DNA"/>
</dbReference>
<sequence>MPAPTAPSDSSTNDSTTPPGGDILHKASQADVVKLLTVTNRQTFECLKVFCEKYQPYKEKRIFRSSATEAKRKMYKSVVKQALAYATTINLSIGIAEKGMGISRNAADALALKDDCVDWIVQPMLDTANQALEDVQGILKRFRSIRVSLYETMKGISPNNIPLPQGENAGDEAPHRVTPQELRKMDENRLTDVTLAILDHFIDIVTEFVNWWTSLRVDVDRLKGTIEYYAKHPEISEQVRQRWIAMEGHYQAYHSEIASQQDYYNDILKDTIPKTAIQRLFEFH</sequence>
<gene>
    <name evidence="2" type="ORF">PLEOSDRAFT_163006</name>
</gene>
<protein>
    <submittedName>
        <fullName evidence="2">Uncharacterized protein</fullName>
    </submittedName>
</protein>
<dbReference type="OrthoDB" id="2963715at2759"/>
<proteinExistence type="predicted"/>
<dbReference type="AlphaFoldDB" id="A0A067NE78"/>
<dbReference type="VEuPathDB" id="FungiDB:PLEOSDRAFT_163006"/>
<evidence type="ECO:0000313" key="3">
    <source>
        <dbReference type="Proteomes" id="UP000027073"/>
    </source>
</evidence>
<name>A0A067NE78_PLEO1</name>
<organism evidence="2 3">
    <name type="scientific">Pleurotus ostreatus (strain PC15)</name>
    <name type="common">Oyster mushroom</name>
    <dbReference type="NCBI Taxonomy" id="1137138"/>
    <lineage>
        <taxon>Eukaryota</taxon>
        <taxon>Fungi</taxon>
        <taxon>Dikarya</taxon>
        <taxon>Basidiomycota</taxon>
        <taxon>Agaricomycotina</taxon>
        <taxon>Agaricomycetes</taxon>
        <taxon>Agaricomycetidae</taxon>
        <taxon>Agaricales</taxon>
        <taxon>Pleurotineae</taxon>
        <taxon>Pleurotaceae</taxon>
        <taxon>Pleurotus</taxon>
    </lineage>
</organism>
<evidence type="ECO:0000256" key="1">
    <source>
        <dbReference type="SAM" id="MobiDB-lite"/>
    </source>
</evidence>
<feature type="region of interest" description="Disordered" evidence="1">
    <location>
        <begin position="1"/>
        <end position="23"/>
    </location>
</feature>
<dbReference type="Proteomes" id="UP000027073">
    <property type="component" value="Unassembled WGS sequence"/>
</dbReference>
<feature type="compositionally biased region" description="Low complexity" evidence="1">
    <location>
        <begin position="1"/>
        <end position="19"/>
    </location>
</feature>